<dbReference type="AlphaFoldDB" id="A0A1Y6EQ85"/>
<dbReference type="RefSeq" id="WP_086469449.1">
    <property type="nucleotide sequence ID" value="NZ_FXWK01000001.1"/>
</dbReference>
<dbReference type="OrthoDB" id="7951237at2"/>
<feature type="compositionally biased region" description="Basic and acidic residues" evidence="1">
    <location>
        <begin position="1"/>
        <end position="16"/>
    </location>
</feature>
<evidence type="ECO:0000256" key="1">
    <source>
        <dbReference type="SAM" id="MobiDB-lite"/>
    </source>
</evidence>
<protein>
    <submittedName>
        <fullName evidence="2">Uncharacterized protein</fullName>
    </submittedName>
</protein>
<gene>
    <name evidence="2" type="ORF">SAMN06295905_1078</name>
</gene>
<proteinExistence type="predicted"/>
<reference evidence="3" key="1">
    <citation type="submission" date="2017-04" db="EMBL/GenBank/DDBJ databases">
        <authorList>
            <person name="Varghese N."/>
            <person name="Submissions S."/>
        </authorList>
    </citation>
    <scope>NUCLEOTIDE SEQUENCE [LARGE SCALE GENOMIC DNA]</scope>
</reference>
<evidence type="ECO:0000313" key="2">
    <source>
        <dbReference type="EMBL" id="SMQ64858.1"/>
    </source>
</evidence>
<keyword evidence="3" id="KW-1185">Reference proteome</keyword>
<name>A0A1Y6EQ85_9HYPH</name>
<feature type="region of interest" description="Disordered" evidence="1">
    <location>
        <begin position="1"/>
        <end position="62"/>
    </location>
</feature>
<accession>A0A1Y6EQ85</accession>
<dbReference type="Proteomes" id="UP000194474">
    <property type="component" value="Unassembled WGS sequence"/>
</dbReference>
<evidence type="ECO:0000313" key="3">
    <source>
        <dbReference type="Proteomes" id="UP000194474"/>
    </source>
</evidence>
<dbReference type="EMBL" id="FXWK01000001">
    <property type="protein sequence ID" value="SMQ64858.1"/>
    <property type="molecule type" value="Genomic_DNA"/>
</dbReference>
<organism evidence="2 3">
    <name type="scientific">Devosia lucknowensis</name>
    <dbReference type="NCBI Taxonomy" id="1096929"/>
    <lineage>
        <taxon>Bacteria</taxon>
        <taxon>Pseudomonadati</taxon>
        <taxon>Pseudomonadota</taxon>
        <taxon>Alphaproteobacteria</taxon>
        <taxon>Hyphomicrobiales</taxon>
        <taxon>Devosiaceae</taxon>
        <taxon>Devosia</taxon>
    </lineage>
</organism>
<sequence>MPDPLERRPENREIVPDHAPSMPTHLPTEDTDNPHSTPLRKDIDHDELDPDLPSEPSRDKAP</sequence>